<dbReference type="AlphaFoldDB" id="K4ALI8"/>
<dbReference type="InterPro" id="IPR012337">
    <property type="entry name" value="RNaseH-like_sf"/>
</dbReference>
<accession>K4ALI8</accession>
<dbReference type="EMBL" id="AGNK02005296">
    <property type="status" value="NOT_ANNOTATED_CDS"/>
    <property type="molecule type" value="Genomic_DNA"/>
</dbReference>
<feature type="domain" description="RNase H type-1" evidence="1">
    <location>
        <begin position="55"/>
        <end position="172"/>
    </location>
</feature>
<evidence type="ECO:0000259" key="1">
    <source>
        <dbReference type="Pfam" id="PF13456"/>
    </source>
</evidence>
<dbReference type="InterPro" id="IPR002156">
    <property type="entry name" value="RNaseH_domain"/>
</dbReference>
<sequence length="204" mass="21681">TGLEKGERGRTATGLAYIVASQSDEFLKLAMKEHKPPPERSTHWSRPIEDTLKINSDGAYNGSTSDGGWGYAIRDSSGEVIRAGAGRVPYLMDAFHAQVLACLAGIKAAGDRGTMNVEAETDSLMLKMAIEGREFSLAPAGGLIHEIKSIISNCFMQFSVVCNKAAHALAARGCKCSPIADLHWDGVPEGTENLVASDIAESLS</sequence>
<reference evidence="2" key="2">
    <citation type="submission" date="2018-08" db="UniProtKB">
        <authorList>
            <consortium name="EnsemblPlants"/>
        </authorList>
    </citation>
    <scope>IDENTIFICATION</scope>
    <source>
        <strain evidence="2">Yugu1</strain>
    </source>
</reference>
<dbReference type="Gene3D" id="3.30.420.10">
    <property type="entry name" value="Ribonuclease H-like superfamily/Ribonuclease H"/>
    <property type="match status" value="1"/>
</dbReference>
<organism evidence="2 3">
    <name type="scientific">Setaria italica</name>
    <name type="common">Foxtail millet</name>
    <name type="synonym">Panicum italicum</name>
    <dbReference type="NCBI Taxonomy" id="4555"/>
    <lineage>
        <taxon>Eukaryota</taxon>
        <taxon>Viridiplantae</taxon>
        <taxon>Streptophyta</taxon>
        <taxon>Embryophyta</taxon>
        <taxon>Tracheophyta</taxon>
        <taxon>Spermatophyta</taxon>
        <taxon>Magnoliopsida</taxon>
        <taxon>Liliopsida</taxon>
        <taxon>Poales</taxon>
        <taxon>Poaceae</taxon>
        <taxon>PACMAD clade</taxon>
        <taxon>Panicoideae</taxon>
        <taxon>Panicodae</taxon>
        <taxon>Paniceae</taxon>
        <taxon>Cenchrinae</taxon>
        <taxon>Setaria</taxon>
    </lineage>
</organism>
<dbReference type="STRING" id="4555.K4ALI8"/>
<dbReference type="InterPro" id="IPR044730">
    <property type="entry name" value="RNase_H-like_dom_plant"/>
</dbReference>
<dbReference type="CDD" id="cd06222">
    <property type="entry name" value="RNase_H_like"/>
    <property type="match status" value="1"/>
</dbReference>
<reference evidence="3" key="1">
    <citation type="journal article" date="2012" name="Nat. Biotechnol.">
        <title>Reference genome sequence of the model plant Setaria.</title>
        <authorList>
            <person name="Bennetzen J.L."/>
            <person name="Schmutz J."/>
            <person name="Wang H."/>
            <person name="Percifield R."/>
            <person name="Hawkins J."/>
            <person name="Pontaroli A.C."/>
            <person name="Estep M."/>
            <person name="Feng L."/>
            <person name="Vaughn J.N."/>
            <person name="Grimwood J."/>
            <person name="Jenkins J."/>
            <person name="Barry K."/>
            <person name="Lindquist E."/>
            <person name="Hellsten U."/>
            <person name="Deshpande S."/>
            <person name="Wang X."/>
            <person name="Wu X."/>
            <person name="Mitros T."/>
            <person name="Triplett J."/>
            <person name="Yang X."/>
            <person name="Ye C.Y."/>
            <person name="Mauro-Herrera M."/>
            <person name="Wang L."/>
            <person name="Li P."/>
            <person name="Sharma M."/>
            <person name="Sharma R."/>
            <person name="Ronald P.C."/>
            <person name="Panaud O."/>
            <person name="Kellogg E.A."/>
            <person name="Brutnell T.P."/>
            <person name="Doust A.N."/>
            <person name="Tuskan G.A."/>
            <person name="Rokhsar D."/>
            <person name="Devos K.M."/>
        </authorList>
    </citation>
    <scope>NUCLEOTIDE SEQUENCE [LARGE SCALE GENOMIC DNA]</scope>
    <source>
        <strain evidence="3">cv. Yugu1</strain>
    </source>
</reference>
<dbReference type="eggNOG" id="KOG1075">
    <property type="taxonomic scope" value="Eukaryota"/>
</dbReference>
<evidence type="ECO:0000313" key="3">
    <source>
        <dbReference type="Proteomes" id="UP000004995"/>
    </source>
</evidence>
<dbReference type="GO" id="GO:0004523">
    <property type="term" value="F:RNA-DNA hybrid ribonuclease activity"/>
    <property type="evidence" value="ECO:0007669"/>
    <property type="project" value="InterPro"/>
</dbReference>
<dbReference type="Gramene" id="KQK86332">
    <property type="protein sequence ID" value="KQK86332"/>
    <property type="gene ID" value="SETIT_039769mg"/>
</dbReference>
<dbReference type="OMA" id="YMQHISG"/>
<dbReference type="InParanoid" id="K4ALI8"/>
<dbReference type="InterPro" id="IPR036397">
    <property type="entry name" value="RNaseH_sf"/>
</dbReference>
<dbReference type="GO" id="GO:0003676">
    <property type="term" value="F:nucleic acid binding"/>
    <property type="evidence" value="ECO:0007669"/>
    <property type="project" value="InterPro"/>
</dbReference>
<dbReference type="Proteomes" id="UP000004995">
    <property type="component" value="Unassembled WGS sequence"/>
</dbReference>
<dbReference type="Pfam" id="PF13456">
    <property type="entry name" value="RVT_3"/>
    <property type="match status" value="1"/>
</dbReference>
<dbReference type="InterPro" id="IPR052929">
    <property type="entry name" value="RNase_H-like_EbsB-rel"/>
</dbReference>
<proteinExistence type="predicted"/>
<evidence type="ECO:0000313" key="2">
    <source>
        <dbReference type="EnsemblPlants" id="KQK86332"/>
    </source>
</evidence>
<keyword evidence="3" id="KW-1185">Reference proteome</keyword>
<dbReference type="HOGENOM" id="CLU_000680_14_3_1"/>
<protein>
    <recommendedName>
        <fullName evidence="1">RNase H type-1 domain-containing protein</fullName>
    </recommendedName>
</protein>
<dbReference type="EnsemblPlants" id="KQK86332">
    <property type="protein sequence ID" value="KQK86332"/>
    <property type="gene ID" value="SETIT_039769mg"/>
</dbReference>
<dbReference type="SUPFAM" id="SSF53098">
    <property type="entry name" value="Ribonuclease H-like"/>
    <property type="match status" value="1"/>
</dbReference>
<dbReference type="PANTHER" id="PTHR47074:SF70">
    <property type="entry name" value="OS07G0513450 PROTEIN"/>
    <property type="match status" value="1"/>
</dbReference>
<dbReference type="PANTHER" id="PTHR47074">
    <property type="entry name" value="BNAC02G40300D PROTEIN"/>
    <property type="match status" value="1"/>
</dbReference>
<name>K4ALI8_SETIT</name>